<accession>A0A0L0FNV7</accession>
<proteinExistence type="predicted"/>
<protein>
    <submittedName>
        <fullName evidence="2">Uncharacterized protein</fullName>
    </submittedName>
</protein>
<organism evidence="2 3">
    <name type="scientific">Sphaeroforma arctica JP610</name>
    <dbReference type="NCBI Taxonomy" id="667725"/>
    <lineage>
        <taxon>Eukaryota</taxon>
        <taxon>Ichthyosporea</taxon>
        <taxon>Ichthyophonida</taxon>
        <taxon>Sphaeroforma</taxon>
    </lineage>
</organism>
<reference evidence="2 3" key="1">
    <citation type="submission" date="2011-02" db="EMBL/GenBank/DDBJ databases">
        <title>The Genome Sequence of Sphaeroforma arctica JP610.</title>
        <authorList>
            <consortium name="The Broad Institute Genome Sequencing Platform"/>
            <person name="Russ C."/>
            <person name="Cuomo C."/>
            <person name="Young S.K."/>
            <person name="Zeng Q."/>
            <person name="Gargeya S."/>
            <person name="Alvarado L."/>
            <person name="Berlin A."/>
            <person name="Chapman S.B."/>
            <person name="Chen Z."/>
            <person name="Freedman E."/>
            <person name="Gellesch M."/>
            <person name="Goldberg J."/>
            <person name="Griggs A."/>
            <person name="Gujja S."/>
            <person name="Heilman E."/>
            <person name="Heiman D."/>
            <person name="Howarth C."/>
            <person name="Mehta T."/>
            <person name="Neiman D."/>
            <person name="Pearson M."/>
            <person name="Roberts A."/>
            <person name="Saif S."/>
            <person name="Shea T."/>
            <person name="Shenoy N."/>
            <person name="Sisk P."/>
            <person name="Stolte C."/>
            <person name="Sykes S."/>
            <person name="White J."/>
            <person name="Yandava C."/>
            <person name="Burger G."/>
            <person name="Gray M.W."/>
            <person name="Holland P.W.H."/>
            <person name="King N."/>
            <person name="Lang F.B.F."/>
            <person name="Roger A.J."/>
            <person name="Ruiz-Trillo I."/>
            <person name="Haas B."/>
            <person name="Nusbaum C."/>
            <person name="Birren B."/>
        </authorList>
    </citation>
    <scope>NUCLEOTIDE SEQUENCE [LARGE SCALE GENOMIC DNA]</scope>
    <source>
        <strain evidence="2 3">JP610</strain>
    </source>
</reference>
<dbReference type="RefSeq" id="XP_014152038.1">
    <property type="nucleotide sequence ID" value="XM_014296563.1"/>
</dbReference>
<dbReference type="EMBL" id="KQ242552">
    <property type="protein sequence ID" value="KNC78136.1"/>
    <property type="molecule type" value="Genomic_DNA"/>
</dbReference>
<dbReference type="AlphaFoldDB" id="A0A0L0FNV7"/>
<evidence type="ECO:0000313" key="3">
    <source>
        <dbReference type="Proteomes" id="UP000054560"/>
    </source>
</evidence>
<name>A0A0L0FNV7_9EUKA</name>
<keyword evidence="3" id="KW-1185">Reference proteome</keyword>
<evidence type="ECO:0000313" key="2">
    <source>
        <dbReference type="EMBL" id="KNC78136.1"/>
    </source>
</evidence>
<dbReference type="Proteomes" id="UP000054560">
    <property type="component" value="Unassembled WGS sequence"/>
</dbReference>
<feature type="region of interest" description="Disordered" evidence="1">
    <location>
        <begin position="1"/>
        <end position="52"/>
    </location>
</feature>
<evidence type="ECO:0000256" key="1">
    <source>
        <dbReference type="SAM" id="MobiDB-lite"/>
    </source>
</evidence>
<gene>
    <name evidence="2" type="ORF">SARC_09424</name>
</gene>
<feature type="non-terminal residue" evidence="2">
    <location>
        <position position="1"/>
    </location>
</feature>
<sequence length="52" mass="5301">DLMARENWTKLGLGDVEDVESPSTVGGATAAQAPVMTGEPSRTPGETAPSKS</sequence>
<dbReference type="OrthoDB" id="268594at2759"/>
<dbReference type="GeneID" id="25909928"/>